<organism evidence="8 9">
    <name type="scientific">Lasiosphaeria ovina</name>
    <dbReference type="NCBI Taxonomy" id="92902"/>
    <lineage>
        <taxon>Eukaryota</taxon>
        <taxon>Fungi</taxon>
        <taxon>Dikarya</taxon>
        <taxon>Ascomycota</taxon>
        <taxon>Pezizomycotina</taxon>
        <taxon>Sordariomycetes</taxon>
        <taxon>Sordariomycetidae</taxon>
        <taxon>Sordariales</taxon>
        <taxon>Lasiosphaeriaceae</taxon>
        <taxon>Lasiosphaeria</taxon>
    </lineage>
</organism>
<dbReference type="GO" id="GO:0050661">
    <property type="term" value="F:NADP binding"/>
    <property type="evidence" value="ECO:0007669"/>
    <property type="project" value="TreeGrafter"/>
</dbReference>
<keyword evidence="4" id="KW-0520">NAD</keyword>
<evidence type="ECO:0000256" key="4">
    <source>
        <dbReference type="ARBA" id="ARBA00023027"/>
    </source>
</evidence>
<protein>
    <recommendedName>
        <fullName evidence="1">proton-translocating NAD(P)(+) transhydrogenase</fullName>
        <ecNumber evidence="1">7.1.1.1</ecNumber>
    </recommendedName>
</protein>
<proteinExistence type="predicted"/>
<feature type="transmembrane region" description="Helical" evidence="6">
    <location>
        <begin position="58"/>
        <end position="79"/>
    </location>
</feature>
<reference evidence="8" key="1">
    <citation type="journal article" date="2023" name="Mol. Phylogenet. Evol.">
        <title>Genome-scale phylogeny and comparative genomics of the fungal order Sordariales.</title>
        <authorList>
            <person name="Hensen N."/>
            <person name="Bonometti L."/>
            <person name="Westerberg I."/>
            <person name="Brannstrom I.O."/>
            <person name="Guillou S."/>
            <person name="Cros-Aarteil S."/>
            <person name="Calhoun S."/>
            <person name="Haridas S."/>
            <person name="Kuo A."/>
            <person name="Mondo S."/>
            <person name="Pangilinan J."/>
            <person name="Riley R."/>
            <person name="LaButti K."/>
            <person name="Andreopoulos B."/>
            <person name="Lipzen A."/>
            <person name="Chen C."/>
            <person name="Yan M."/>
            <person name="Daum C."/>
            <person name="Ng V."/>
            <person name="Clum A."/>
            <person name="Steindorff A."/>
            <person name="Ohm R.A."/>
            <person name="Martin F."/>
            <person name="Silar P."/>
            <person name="Natvig D.O."/>
            <person name="Lalanne C."/>
            <person name="Gautier V."/>
            <person name="Ament-Velasquez S.L."/>
            <person name="Kruys A."/>
            <person name="Hutchinson M.I."/>
            <person name="Powell A.J."/>
            <person name="Barry K."/>
            <person name="Miller A.N."/>
            <person name="Grigoriev I.V."/>
            <person name="Debuchy R."/>
            <person name="Gladieux P."/>
            <person name="Hiltunen Thoren M."/>
            <person name="Johannesson H."/>
        </authorList>
    </citation>
    <scope>NUCLEOTIDE SEQUENCE</scope>
    <source>
        <strain evidence="8">CBS 958.72</strain>
    </source>
</reference>
<dbReference type="PANTHER" id="PTHR10160">
    <property type="entry name" value="NAD(P) TRANSHYDROGENASE"/>
    <property type="match status" value="1"/>
</dbReference>
<evidence type="ECO:0000259" key="7">
    <source>
        <dbReference type="Pfam" id="PF02233"/>
    </source>
</evidence>
<sequence>MANMLGMLGAGSGVLASLVAVGFSSEVLTQFGGLAAIGGILGFVIGKRITPTDLPQTVAALHSVVGLAAVLTSIGSVMADFPNVSTLHLVTAYLSVLIGGVTFTVLPVRFRCWNFALGYIQCVCPLNPCHPQLPH</sequence>
<evidence type="ECO:0000256" key="6">
    <source>
        <dbReference type="SAM" id="Phobius"/>
    </source>
</evidence>
<comment type="catalytic activity">
    <reaction evidence="5">
        <text>NAD(+) + NADPH + H(+)(in) = NADH + NADP(+) + H(+)(out)</text>
        <dbReference type="Rhea" id="RHEA:47992"/>
        <dbReference type="ChEBI" id="CHEBI:15378"/>
        <dbReference type="ChEBI" id="CHEBI:57540"/>
        <dbReference type="ChEBI" id="CHEBI:57783"/>
        <dbReference type="ChEBI" id="CHEBI:57945"/>
        <dbReference type="ChEBI" id="CHEBI:58349"/>
        <dbReference type="EC" id="7.1.1.1"/>
    </reaction>
</comment>
<accession>A0AAE0N5U5</accession>
<dbReference type="GO" id="GO:0005743">
    <property type="term" value="C:mitochondrial inner membrane"/>
    <property type="evidence" value="ECO:0007669"/>
    <property type="project" value="TreeGrafter"/>
</dbReference>
<dbReference type="EMBL" id="JAULSN010000005">
    <property type="protein sequence ID" value="KAK3371816.1"/>
    <property type="molecule type" value="Genomic_DNA"/>
</dbReference>
<dbReference type="AlphaFoldDB" id="A0AAE0N5U5"/>
<keyword evidence="3" id="KW-1278">Translocase</keyword>
<evidence type="ECO:0000256" key="2">
    <source>
        <dbReference type="ARBA" id="ARBA00022857"/>
    </source>
</evidence>
<keyword evidence="2" id="KW-0521">NADP</keyword>
<gene>
    <name evidence="8" type="ORF">B0T24DRAFT_680829</name>
</gene>
<dbReference type="GO" id="GO:0006740">
    <property type="term" value="P:NADPH regeneration"/>
    <property type="evidence" value="ECO:0007669"/>
    <property type="project" value="TreeGrafter"/>
</dbReference>
<keyword evidence="6" id="KW-1133">Transmembrane helix</keyword>
<dbReference type="Proteomes" id="UP001287356">
    <property type="component" value="Unassembled WGS sequence"/>
</dbReference>
<feature type="transmembrane region" description="Helical" evidence="6">
    <location>
        <begin position="85"/>
        <end position="106"/>
    </location>
</feature>
<name>A0AAE0N5U5_9PEZI</name>
<evidence type="ECO:0000313" key="9">
    <source>
        <dbReference type="Proteomes" id="UP001287356"/>
    </source>
</evidence>
<keyword evidence="9" id="KW-1185">Reference proteome</keyword>
<keyword evidence="6" id="KW-0472">Membrane</keyword>
<evidence type="ECO:0000313" key="8">
    <source>
        <dbReference type="EMBL" id="KAK3371816.1"/>
    </source>
</evidence>
<evidence type="ECO:0000256" key="5">
    <source>
        <dbReference type="ARBA" id="ARBA00048202"/>
    </source>
</evidence>
<comment type="caution">
    <text evidence="8">The sequence shown here is derived from an EMBL/GenBank/DDBJ whole genome shotgun (WGS) entry which is preliminary data.</text>
</comment>
<feature type="domain" description="NADP transhydrogenase beta-like" evidence="7">
    <location>
        <begin position="2"/>
        <end position="104"/>
    </location>
</feature>
<dbReference type="Pfam" id="PF02233">
    <property type="entry name" value="PNTB"/>
    <property type="match status" value="1"/>
</dbReference>
<dbReference type="InterPro" id="IPR034300">
    <property type="entry name" value="PNTB-like"/>
</dbReference>
<reference evidence="8" key="2">
    <citation type="submission" date="2023-06" db="EMBL/GenBank/DDBJ databases">
        <authorList>
            <consortium name="Lawrence Berkeley National Laboratory"/>
            <person name="Haridas S."/>
            <person name="Hensen N."/>
            <person name="Bonometti L."/>
            <person name="Westerberg I."/>
            <person name="Brannstrom I.O."/>
            <person name="Guillou S."/>
            <person name="Cros-Aarteil S."/>
            <person name="Calhoun S."/>
            <person name="Kuo A."/>
            <person name="Mondo S."/>
            <person name="Pangilinan J."/>
            <person name="Riley R."/>
            <person name="Labutti K."/>
            <person name="Andreopoulos B."/>
            <person name="Lipzen A."/>
            <person name="Chen C."/>
            <person name="Yanf M."/>
            <person name="Daum C."/>
            <person name="Ng V."/>
            <person name="Clum A."/>
            <person name="Steindorff A."/>
            <person name="Ohm R."/>
            <person name="Martin F."/>
            <person name="Silar P."/>
            <person name="Natvig D."/>
            <person name="Lalanne C."/>
            <person name="Gautier V."/>
            <person name="Ament-Velasquez S.L."/>
            <person name="Kruys A."/>
            <person name="Hutchinson M.I."/>
            <person name="Powell A.J."/>
            <person name="Barry K."/>
            <person name="Miller A.N."/>
            <person name="Grigoriev I.V."/>
            <person name="Debuchy R."/>
            <person name="Gladieux P."/>
            <person name="Thoren M.H."/>
            <person name="Johannesson H."/>
        </authorList>
    </citation>
    <scope>NUCLEOTIDE SEQUENCE</scope>
    <source>
        <strain evidence="8">CBS 958.72</strain>
    </source>
</reference>
<keyword evidence="6" id="KW-0812">Transmembrane</keyword>
<evidence type="ECO:0000256" key="1">
    <source>
        <dbReference type="ARBA" id="ARBA00012943"/>
    </source>
</evidence>
<dbReference type="EC" id="7.1.1.1" evidence="1"/>
<dbReference type="PANTHER" id="PTHR10160:SF19">
    <property type="entry name" value="PROTON-TRANSLOCATING NAD(P)(+) TRANSHYDROGENASE"/>
    <property type="match status" value="1"/>
</dbReference>
<evidence type="ECO:0000256" key="3">
    <source>
        <dbReference type="ARBA" id="ARBA00022967"/>
    </source>
</evidence>
<feature type="transmembrane region" description="Helical" evidence="6">
    <location>
        <begin position="30"/>
        <end position="46"/>
    </location>
</feature>
<dbReference type="GO" id="GO:0008750">
    <property type="term" value="F:proton-translocating NAD(P)+ transhydrogenase activity"/>
    <property type="evidence" value="ECO:0007669"/>
    <property type="project" value="UniProtKB-EC"/>
</dbReference>